<dbReference type="SMART" id="SM00382">
    <property type="entry name" value="AAA"/>
    <property type="match status" value="1"/>
</dbReference>
<dbReference type="Proteomes" id="UP001191019">
    <property type="component" value="Unassembled WGS sequence"/>
</dbReference>
<dbReference type="InterPro" id="IPR038454">
    <property type="entry name" value="DnaA_N_sf"/>
</dbReference>
<proteinExistence type="inferred from homology"/>
<feature type="region of interest" description="Domain III, AAA+ region" evidence="8">
    <location>
        <begin position="116"/>
        <end position="332"/>
    </location>
</feature>
<dbReference type="CDD" id="cd00009">
    <property type="entry name" value="AAA"/>
    <property type="match status" value="1"/>
</dbReference>
<dbReference type="InterPro" id="IPR001957">
    <property type="entry name" value="Chromosome_initiator_DnaA"/>
</dbReference>
<dbReference type="Gene3D" id="1.10.1750.10">
    <property type="match status" value="1"/>
</dbReference>
<evidence type="ECO:0000313" key="14">
    <source>
        <dbReference type="EMBL" id="RYC74966.1"/>
    </source>
</evidence>
<evidence type="ECO:0000313" key="15">
    <source>
        <dbReference type="Proteomes" id="UP001191019"/>
    </source>
</evidence>
<keyword evidence="5 8" id="KW-0067">ATP-binding</keyword>
<evidence type="ECO:0000256" key="7">
    <source>
        <dbReference type="ARBA" id="ARBA00023125"/>
    </source>
</evidence>
<comment type="subunit">
    <text evidence="8">Oligomerizes as a right-handed, spiral filament on DNA at oriC.</text>
</comment>
<sequence length="452" mass="51043">MYDVWKNVLAEIEQQISTANFSTWFQDTSLISTDNGEIKIGVKNSFYVKQLRNRYLDLIKTALQNNNVSVSTIDFEVQSNAKPKVRPREITPTNTTVKTRIKKVKEELKPQTSNTGLNEKYTLESFIVGSNNDVAVAAAQSIVDAPGTRYNPFFLYGGPGLGKTHLVQAIGNALISRNPNLKILYTPISNFYSDFVDAVRNGKGKEFNRKFQDLDCLIIDDIQFIVNKEKSQEEFFNIFNSLYQLNKQIIITSDRLPNQIKSVDERLTSRLAMAGAFDLQLPKFEDKCAILRAKAELMGAEIEPEAIEYIAENVNTNIRDLEGELSTILLMSEVRGLTPLELIENGSVSVNKSSKLRPVSSKQIVEKVAKYYNLPIKEMCGKSRVAHIKTARQVTMFLLSKELNLSTNKIAAEVGVKDHTTVMHGVKKIEKDLKLDFTLRDQIEEIKEKIYG</sequence>
<dbReference type="SMART" id="SM00760">
    <property type="entry name" value="Bac_DnaA_C"/>
    <property type="match status" value="1"/>
</dbReference>
<accession>A0ABY0FM90</accession>
<dbReference type="SUPFAM" id="SSF48295">
    <property type="entry name" value="TrpR-like"/>
    <property type="match status" value="1"/>
</dbReference>
<feature type="region of interest" description="Domain I, interacts with DnaA modulators" evidence="8">
    <location>
        <begin position="1"/>
        <end position="110"/>
    </location>
</feature>
<dbReference type="Pfam" id="PF11638">
    <property type="entry name" value="DnaA_N"/>
    <property type="match status" value="1"/>
</dbReference>
<comment type="caution">
    <text evidence="14">The sequence shown here is derived from an EMBL/GenBank/DDBJ whole genome shotgun (WGS) entry which is preliminary data.</text>
</comment>
<dbReference type="Gene3D" id="3.30.300.180">
    <property type="match status" value="1"/>
</dbReference>
<keyword evidence="2 8" id="KW-0963">Cytoplasm</keyword>
<evidence type="ECO:0000259" key="13">
    <source>
        <dbReference type="SMART" id="SM00760"/>
    </source>
</evidence>
<dbReference type="InterPro" id="IPR013317">
    <property type="entry name" value="DnaA_dom"/>
</dbReference>
<feature type="binding site" evidence="8">
    <location>
        <position position="162"/>
    </location>
    <ligand>
        <name>ATP</name>
        <dbReference type="ChEBI" id="CHEBI:30616"/>
    </ligand>
</feature>
<evidence type="ECO:0000256" key="5">
    <source>
        <dbReference type="ARBA" id="ARBA00022840"/>
    </source>
</evidence>
<dbReference type="PANTHER" id="PTHR30050:SF2">
    <property type="entry name" value="CHROMOSOMAL REPLICATION INITIATOR PROTEIN DNAA"/>
    <property type="match status" value="1"/>
</dbReference>
<keyword evidence="7 8" id="KW-0238">DNA-binding</keyword>
<dbReference type="CDD" id="cd06571">
    <property type="entry name" value="Bac_DnaA_C"/>
    <property type="match status" value="1"/>
</dbReference>
<gene>
    <name evidence="8 14" type="primary">dnaA</name>
    <name evidence="14" type="ORF">G3RUM_00243</name>
</gene>
<feature type="binding site" evidence="8">
    <location>
        <position position="164"/>
    </location>
    <ligand>
        <name>ATP</name>
        <dbReference type="ChEBI" id="CHEBI:30616"/>
    </ligand>
</feature>
<dbReference type="Gene3D" id="1.10.8.60">
    <property type="match status" value="1"/>
</dbReference>
<evidence type="ECO:0000256" key="1">
    <source>
        <dbReference type="ARBA" id="ARBA00006583"/>
    </source>
</evidence>
<evidence type="ECO:0000256" key="8">
    <source>
        <dbReference type="HAMAP-Rule" id="MF_00377"/>
    </source>
</evidence>
<comment type="subcellular location">
    <subcellularLocation>
        <location evidence="8">Cytoplasm</location>
    </subcellularLocation>
</comment>
<evidence type="ECO:0000256" key="11">
    <source>
        <dbReference type="RuleBase" id="RU004227"/>
    </source>
</evidence>
<dbReference type="InterPro" id="IPR018312">
    <property type="entry name" value="Chromosome_initiator_DnaA_CS"/>
</dbReference>
<feature type="binding site" evidence="8">
    <location>
        <position position="160"/>
    </location>
    <ligand>
        <name>ATP</name>
        <dbReference type="ChEBI" id="CHEBI:30616"/>
    </ligand>
</feature>
<comment type="domain">
    <text evidence="8">Domain I is involved in oligomerization and binding regulators, domain II is flexibile and of varying length in different bacteria, domain III forms the AAA+ region, while domain IV binds dsDNA.</text>
</comment>
<feature type="region of interest" description="Domain IV, binds dsDNA" evidence="8">
    <location>
        <begin position="333"/>
        <end position="452"/>
    </location>
</feature>
<dbReference type="SUPFAM" id="SSF52540">
    <property type="entry name" value="P-loop containing nucleoside triphosphate hydrolases"/>
    <property type="match status" value="1"/>
</dbReference>
<dbReference type="Pfam" id="PF00308">
    <property type="entry name" value="Bac_DnaA"/>
    <property type="match status" value="1"/>
</dbReference>
<dbReference type="InterPro" id="IPR027417">
    <property type="entry name" value="P-loop_NTPase"/>
</dbReference>
<evidence type="ECO:0000256" key="10">
    <source>
        <dbReference type="RuleBase" id="RU000577"/>
    </source>
</evidence>
<dbReference type="Pfam" id="PF08299">
    <property type="entry name" value="Bac_DnaA_C"/>
    <property type="match status" value="1"/>
</dbReference>
<keyword evidence="4 8" id="KW-0547">Nucleotide-binding</keyword>
<dbReference type="InterPro" id="IPR020591">
    <property type="entry name" value="Chromosome_initiator_DnaA-like"/>
</dbReference>
<keyword evidence="6 8" id="KW-0446">Lipid-binding</keyword>
<evidence type="ECO:0000256" key="2">
    <source>
        <dbReference type="ARBA" id="ARBA00022490"/>
    </source>
</evidence>
<keyword evidence="15" id="KW-1185">Reference proteome</keyword>
<dbReference type="PRINTS" id="PR00051">
    <property type="entry name" value="DNAA"/>
</dbReference>
<dbReference type="Gene3D" id="3.40.50.300">
    <property type="entry name" value="P-loop containing nucleotide triphosphate hydrolases"/>
    <property type="match status" value="1"/>
</dbReference>
<dbReference type="RefSeq" id="WP_129734597.1">
    <property type="nucleotide sequence ID" value="NZ_PRLM01000002.1"/>
</dbReference>
<protein>
    <recommendedName>
        <fullName evidence="8 9">Chromosomal replication initiator protein DnaA</fullName>
    </recommendedName>
</protein>
<evidence type="ECO:0000256" key="6">
    <source>
        <dbReference type="ARBA" id="ARBA00023121"/>
    </source>
</evidence>
<feature type="domain" description="AAA+ ATPase" evidence="12">
    <location>
        <begin position="149"/>
        <end position="285"/>
    </location>
</feature>
<evidence type="ECO:0000259" key="12">
    <source>
        <dbReference type="SMART" id="SM00382"/>
    </source>
</evidence>
<comment type="function">
    <text evidence="8 10">Plays an essential role in the initiation and regulation of chromosomal replication. ATP-DnaA binds to the origin of replication (oriC) to initiate formation of the DNA replication initiation complex once per cell cycle. Binds the DnaA box (a 9 base pair repeat at the origin) and separates the double-stranded (ds)DNA. Forms a right-handed helical filament on oriC DNA; dsDNA binds to the exterior of the filament while single-stranded (ss)DNA is stabiized in the filament's interior. The ATP-DnaA-oriC complex binds and stabilizes one strand of the AT-rich DNA unwinding element (DUE), permitting loading of DNA polymerase. After initiation quickly degrades to an ADP-DnaA complex that is not apt for DNA replication. Binds acidic phospholipids.</text>
</comment>
<comment type="similarity">
    <text evidence="1 8 11">Belongs to the DnaA family.</text>
</comment>
<evidence type="ECO:0000256" key="4">
    <source>
        <dbReference type="ARBA" id="ARBA00022741"/>
    </source>
</evidence>
<dbReference type="HAMAP" id="MF_00377">
    <property type="entry name" value="DnaA_bact"/>
    <property type="match status" value="1"/>
</dbReference>
<dbReference type="PANTHER" id="PTHR30050">
    <property type="entry name" value="CHROMOSOMAL REPLICATION INITIATOR PROTEIN DNAA"/>
    <property type="match status" value="1"/>
</dbReference>
<reference evidence="14 15" key="2">
    <citation type="journal article" date="2020" name="Cell Rep.">
        <title>Acquisition and Adaptation of Ultra-small Parasitic Reduced Genome Bacteria to Mammalian Hosts.</title>
        <authorList>
            <person name="McLean J.S."/>
            <person name="Bor B."/>
            <person name="Kerns K.A."/>
            <person name="Liu Q."/>
            <person name="To T.T."/>
            <person name="Solden L."/>
            <person name="Hendrickson E.L."/>
            <person name="Wrighton K."/>
            <person name="Shi W."/>
            <person name="He X."/>
        </authorList>
    </citation>
    <scope>NUCLEOTIDE SEQUENCE [LARGE SCALE GENOMIC DNA]</scope>
    <source>
        <strain evidence="14 15">TM7_G3_2_Rum_HOT_351B</strain>
    </source>
</reference>
<reference evidence="14 15" key="1">
    <citation type="journal article" date="2018" name="bioRxiv">
        <title>Evidence of independent acquisition and adaption of ultra-small bacteria to human hosts across the highly diverse yet reduced genomes of the phylum Saccharibacteria.</title>
        <authorList>
            <person name="McLean J.S."/>
            <person name="Bor B."/>
            <person name="To T.T."/>
            <person name="Liu Q."/>
            <person name="Kearns K.A."/>
            <person name="Solden L.M."/>
            <person name="Wrighton K.C."/>
            <person name="He X."/>
            <person name="Shi W."/>
        </authorList>
    </citation>
    <scope>NUCLEOTIDE SEQUENCE [LARGE SCALE GENOMIC DNA]</scope>
    <source>
        <strain evidence="14 15">TM7_G3_2_Rum_HOT_351B</strain>
    </source>
</reference>
<evidence type="ECO:0000256" key="3">
    <source>
        <dbReference type="ARBA" id="ARBA00022705"/>
    </source>
</evidence>
<feature type="binding site" evidence="8">
    <location>
        <position position="163"/>
    </location>
    <ligand>
        <name>ATP</name>
        <dbReference type="ChEBI" id="CHEBI:30616"/>
    </ligand>
</feature>
<dbReference type="InterPro" id="IPR010921">
    <property type="entry name" value="Trp_repressor/repl_initiator"/>
</dbReference>
<dbReference type="NCBIfam" id="TIGR00362">
    <property type="entry name" value="DnaA"/>
    <property type="match status" value="1"/>
</dbReference>
<dbReference type="InterPro" id="IPR024633">
    <property type="entry name" value="DnaA_N_dom"/>
</dbReference>
<comment type="caution">
    <text evidence="8">Lacks conserved residue(s) required for the propagation of feature annotation.</text>
</comment>
<keyword evidence="3 8" id="KW-0235">DNA replication</keyword>
<name>A0ABY0FM90_9BACT</name>
<dbReference type="InterPro" id="IPR003593">
    <property type="entry name" value="AAA+_ATPase"/>
</dbReference>
<dbReference type="EMBL" id="PRLM01000002">
    <property type="protein sequence ID" value="RYC74966.1"/>
    <property type="molecule type" value="Genomic_DNA"/>
</dbReference>
<dbReference type="InterPro" id="IPR013159">
    <property type="entry name" value="DnaA_C"/>
</dbReference>
<organism evidence="14 15">
    <name type="scientific">Candidatus Nanosyncoccus alces</name>
    <dbReference type="NCBI Taxonomy" id="2171997"/>
    <lineage>
        <taxon>Bacteria</taxon>
        <taxon>Candidatus Saccharimonadota</taxon>
        <taxon>Candidatus Nanosyncoccalia</taxon>
        <taxon>Candidatus Nanosyncoccales</taxon>
        <taxon>Candidatus Nanosyncoccaceae</taxon>
        <taxon>Candidatus Nanosyncoccus</taxon>
    </lineage>
</organism>
<dbReference type="PROSITE" id="PS01008">
    <property type="entry name" value="DNAA"/>
    <property type="match status" value="1"/>
</dbReference>
<evidence type="ECO:0000256" key="9">
    <source>
        <dbReference type="NCBIfam" id="TIGR00362"/>
    </source>
</evidence>
<feature type="domain" description="Chromosomal replication initiator DnaA C-terminal" evidence="13">
    <location>
        <begin position="360"/>
        <end position="429"/>
    </location>
</feature>